<feature type="transmembrane region" description="Helical" evidence="13 14">
    <location>
        <begin position="482"/>
        <end position="502"/>
    </location>
</feature>
<dbReference type="EC" id="2.1.1.17" evidence="13 14"/>
<feature type="transmembrane region" description="Helical" evidence="13 14">
    <location>
        <begin position="241"/>
        <end position="257"/>
    </location>
</feature>
<dbReference type="Pfam" id="PF04191">
    <property type="entry name" value="PEMT"/>
    <property type="match status" value="2"/>
</dbReference>
<dbReference type="PANTHER" id="PTHR32138:SF0">
    <property type="entry name" value="PHOSPHATIDYLETHANOLAMINE N-METHYLTRANSFERASE"/>
    <property type="match status" value="1"/>
</dbReference>
<sequence length="983" mass="112000">MSRKDSIMAEPNGGPPGHDVSGLRERTSQRPEMPQKAQSVDTAQEAVHALNAPEAAQNKKEKDKKTYGRTPDGTVFTVPHTEDMVSQLFDPTQPKNVSDLIIVGALAGQVLLMYILPKQLRLPVSALVFLFWRWCYNFGIGWLLHNQSHHKLLLAWAKKTRIFDTPERGNPRPALYKFIKREMEAKIPRDYKFEEAPIEYNTWLLFRRIVDMILMSDFTAFVLFAYVNGGRPENEKLAMTVGRWVGGWALILFNLWVKLDAHRVVGDFAWFWGDFFFLIDQDLTFDGVYDLAPHPMYSIGYVGFYGIAMLAASYKVLFISIIAHAAQLAFLAIVESPHIDRVYNSPAPVRRSEDVPDSPPKRPQYQTRMLSAGHINGMPPLASTAQPSPVHNLVGFQNIDLHRVTDVSVILLQVYMYSFAFLTPSTWQWQTFFVFSATMWRLWYSAGIAFILDRQSNKKWWTRHFIKFGEGTEEAWRQWKGIYHISMVMCYTSFICAAWKMYGLPDDWTYGSSTLRHVLGAALISLQIWTIASIYESLGEFGWFFGDFFFDQTRTQLTYDGIYRFLNNPERTIGLAGVWGAAIITWSKAIFFLALLSHTLTLCFIQFVEKPHMQKLYRQNLREQSGVSKSIKRSLPTPLQQWQGRVDRVLDETLDSLEDFIDAAGPKLAAGFSSMVKDSSTLFRQFPARLTVTSIAPDLAGYNPKDYSIEIETDVPGVKAGDVGFSGREGENGQSPLQRRDSFERVVVQYGSPIKVRWYAPLNHSKKDWIGLYRVGDNLSRDVTKIGSQGRWIATNPGAYDYSKADKGVLVADQRVSAAERKEGESKEFMTGEIEFAGDKLWWTQGVFEFRYHHDGKYNVMAVSLPFEIKINRFDNDDIDHNNGMVRNAIEQALLPVIQNCFDRDPDVAPRSVDEQFGPTLEREGKYAKRVVYAVQQMFGIEFAPEVVQADGNVRNLAWRICNAKKVLAPYSLQQSMGVGTPE</sequence>
<keyword evidence="9 13" id="KW-0443">Lipid metabolism</keyword>
<evidence type="ECO:0000256" key="12">
    <source>
        <dbReference type="ARBA" id="ARBA00023264"/>
    </source>
</evidence>
<evidence type="ECO:0000256" key="15">
    <source>
        <dbReference type="SAM" id="MobiDB-lite"/>
    </source>
</evidence>
<accession>A0A9Q8PDH7</accession>
<dbReference type="GeneID" id="71991060"/>
<dbReference type="PIRSF" id="PIRSF000383">
    <property type="entry name" value="PEAMT"/>
    <property type="match status" value="1"/>
</dbReference>
<name>A0A9Q8PDH7_PASFU</name>
<evidence type="ECO:0000256" key="5">
    <source>
        <dbReference type="ARBA" id="ARBA00022691"/>
    </source>
</evidence>
<dbReference type="PANTHER" id="PTHR32138">
    <property type="entry name" value="PHOSPHATIDYLETHANOLAMINE N-METHYLTRANSFERASE"/>
    <property type="match status" value="1"/>
</dbReference>
<protein>
    <recommendedName>
        <fullName evidence="13 14">Phosphatidylethanolamine N-methyltransferase</fullName>
        <shortName evidence="13">PE methyltransferase</shortName>
        <shortName evidence="13 14">PEAMT</shortName>
        <shortName evidence="13">PEMT</shortName>
        <ecNumber evidence="13 14">2.1.1.17</ecNumber>
    </recommendedName>
</protein>
<evidence type="ECO:0000256" key="6">
    <source>
        <dbReference type="ARBA" id="ARBA00022692"/>
    </source>
</evidence>
<dbReference type="PROSITE" id="PS51598">
    <property type="entry name" value="SAM_CHO2"/>
    <property type="match status" value="1"/>
</dbReference>
<keyword evidence="4 13" id="KW-0808">Transferase</keyword>
<evidence type="ECO:0000256" key="4">
    <source>
        <dbReference type="ARBA" id="ARBA00022679"/>
    </source>
</evidence>
<keyword evidence="5 13" id="KW-0949">S-adenosyl-L-methionine</keyword>
<dbReference type="InterPro" id="IPR016219">
    <property type="entry name" value="Phosphatid-EA_MeTrfase_fun"/>
</dbReference>
<comment type="pathway">
    <text evidence="13 14">Phospholipid metabolism; phosphatidylcholine biosynthesis.</text>
</comment>
<comment type="catalytic activity">
    <reaction evidence="13 14">
        <text>a 1,2-diacyl-sn-glycero-3-phosphoethanolamine + S-adenosyl-L-methionine = a 1,2-diacyl-sn-glycero-3-phospho-N-methylethanolamine + S-adenosyl-L-homocysteine + H(+)</text>
        <dbReference type="Rhea" id="RHEA:11164"/>
        <dbReference type="ChEBI" id="CHEBI:15378"/>
        <dbReference type="ChEBI" id="CHEBI:57856"/>
        <dbReference type="ChEBI" id="CHEBI:59789"/>
        <dbReference type="ChEBI" id="CHEBI:64573"/>
        <dbReference type="ChEBI" id="CHEBI:64612"/>
        <dbReference type="EC" id="2.1.1.17"/>
    </reaction>
</comment>
<evidence type="ECO:0000256" key="9">
    <source>
        <dbReference type="ARBA" id="ARBA00023098"/>
    </source>
</evidence>
<proteinExistence type="inferred from homology"/>
<feature type="transmembrane region" description="Helical" evidence="13 14">
    <location>
        <begin position="299"/>
        <end position="323"/>
    </location>
</feature>
<dbReference type="HAMAP" id="MF_03217">
    <property type="entry name" value="PEMT"/>
    <property type="match status" value="1"/>
</dbReference>
<comment type="function">
    <text evidence="13 14">Catalyzes the first step of the methylation pathway of phosphatidylcholine biosynthesis, the SAM-dependent methylation of phosphatidylethanolamine (PE) to phosphatidylmonomethylethanolamine (PMME).</text>
</comment>
<reference evidence="16" key="1">
    <citation type="submission" date="2021-12" db="EMBL/GenBank/DDBJ databases">
        <authorList>
            <person name="Zaccaron A."/>
            <person name="Stergiopoulos I."/>
        </authorList>
    </citation>
    <scope>NUCLEOTIDE SEQUENCE</scope>
    <source>
        <strain evidence="16">Race5_Kim</strain>
    </source>
</reference>
<evidence type="ECO:0000313" key="16">
    <source>
        <dbReference type="EMBL" id="UJO20526.1"/>
    </source>
</evidence>
<evidence type="ECO:0000256" key="2">
    <source>
        <dbReference type="ARBA" id="ARBA00022516"/>
    </source>
</evidence>
<evidence type="ECO:0000256" key="10">
    <source>
        <dbReference type="ARBA" id="ARBA00023136"/>
    </source>
</evidence>
<feature type="transmembrane region" description="Helical" evidence="13 14">
    <location>
        <begin position="407"/>
        <end position="427"/>
    </location>
</feature>
<keyword evidence="2 13" id="KW-0444">Lipid biosynthesis</keyword>
<gene>
    <name evidence="16" type="ORF">CLAFUR5_11182</name>
</gene>
<dbReference type="EMBL" id="CP090170">
    <property type="protein sequence ID" value="UJO20526.1"/>
    <property type="molecule type" value="Genomic_DNA"/>
</dbReference>
<dbReference type="GO" id="GO:0006656">
    <property type="term" value="P:phosphatidylcholine biosynthetic process"/>
    <property type="evidence" value="ECO:0007669"/>
    <property type="project" value="UniProtKB-UniRule"/>
</dbReference>
<keyword evidence="10 13" id="KW-0472">Membrane</keyword>
<feature type="transmembrane region" description="Helical" evidence="13 14">
    <location>
        <begin position="122"/>
        <end position="144"/>
    </location>
</feature>
<evidence type="ECO:0000256" key="7">
    <source>
        <dbReference type="ARBA" id="ARBA00022824"/>
    </source>
</evidence>
<feature type="region of interest" description="Disordered" evidence="15">
    <location>
        <begin position="1"/>
        <end position="76"/>
    </location>
</feature>
<comment type="similarity">
    <text evidence="13 14">Belongs to the class VI-like SAM-binding methyltransferase superfamily. CHO2 family.</text>
</comment>
<keyword evidence="17" id="KW-1185">Reference proteome</keyword>
<dbReference type="KEGG" id="ffu:CLAFUR5_11182"/>
<dbReference type="GO" id="GO:0004608">
    <property type="term" value="F:phosphatidylethanolamine N-methyltransferase activity"/>
    <property type="evidence" value="ECO:0007669"/>
    <property type="project" value="UniProtKB-UniRule"/>
</dbReference>
<feature type="compositionally biased region" description="Basic and acidic residues" evidence="15">
    <location>
        <begin position="57"/>
        <end position="66"/>
    </location>
</feature>
<dbReference type="InterPro" id="IPR007318">
    <property type="entry name" value="Phopholipid_MeTrfase"/>
</dbReference>
<reference evidence="16" key="2">
    <citation type="journal article" date="2022" name="Microb. Genom.">
        <title>A chromosome-scale genome assembly of the tomato pathogen Cladosporium fulvum reveals a compartmentalized genome architecture and the presence of a dispensable chromosome.</title>
        <authorList>
            <person name="Zaccaron A.Z."/>
            <person name="Chen L.H."/>
            <person name="Samaras A."/>
            <person name="Stergiopoulos I."/>
        </authorList>
    </citation>
    <scope>NUCLEOTIDE SEQUENCE</scope>
    <source>
        <strain evidence="16">Race5_Kim</strain>
    </source>
</reference>
<organism evidence="16 17">
    <name type="scientific">Passalora fulva</name>
    <name type="common">Tomato leaf mold</name>
    <name type="synonym">Cladosporium fulvum</name>
    <dbReference type="NCBI Taxonomy" id="5499"/>
    <lineage>
        <taxon>Eukaryota</taxon>
        <taxon>Fungi</taxon>
        <taxon>Dikarya</taxon>
        <taxon>Ascomycota</taxon>
        <taxon>Pezizomycotina</taxon>
        <taxon>Dothideomycetes</taxon>
        <taxon>Dothideomycetidae</taxon>
        <taxon>Mycosphaerellales</taxon>
        <taxon>Mycosphaerellaceae</taxon>
        <taxon>Fulvia</taxon>
    </lineage>
</organism>
<feature type="transmembrane region" description="Helical" evidence="13 14">
    <location>
        <begin position="209"/>
        <end position="229"/>
    </location>
</feature>
<evidence type="ECO:0000313" key="17">
    <source>
        <dbReference type="Proteomes" id="UP000756132"/>
    </source>
</evidence>
<keyword evidence="8 13" id="KW-1133">Transmembrane helix</keyword>
<feature type="transmembrane region" description="Helical" evidence="13 14">
    <location>
        <begin position="433"/>
        <end position="452"/>
    </location>
</feature>
<dbReference type="OrthoDB" id="4583at2759"/>
<feature type="transmembrane region" description="Helical" evidence="13 14">
    <location>
        <begin position="514"/>
        <end position="535"/>
    </location>
</feature>
<keyword evidence="3 13" id="KW-0489">Methyltransferase</keyword>
<comment type="caution">
    <text evidence="13 14">Lacks conserved residue(s) required for the propagation of feature annotation.</text>
</comment>
<feature type="transmembrane region" description="Helical" evidence="13 14">
    <location>
        <begin position="573"/>
        <end position="596"/>
    </location>
</feature>
<keyword evidence="11 13" id="KW-0594">Phospholipid biosynthesis</keyword>
<keyword evidence="12 13" id="KW-1208">Phospholipid metabolism</keyword>
<dbReference type="Proteomes" id="UP000756132">
    <property type="component" value="Chromosome 8"/>
</dbReference>
<dbReference type="AlphaFoldDB" id="A0A9Q8PDH7"/>
<evidence type="ECO:0000256" key="11">
    <source>
        <dbReference type="ARBA" id="ARBA00023209"/>
    </source>
</evidence>
<dbReference type="GO" id="GO:0032259">
    <property type="term" value="P:methylation"/>
    <property type="evidence" value="ECO:0007669"/>
    <property type="project" value="UniProtKB-KW"/>
</dbReference>
<keyword evidence="6 13" id="KW-0812">Transmembrane</keyword>
<keyword evidence="7 13" id="KW-0256">Endoplasmic reticulum</keyword>
<comment type="subcellular location">
    <subcellularLocation>
        <location evidence="1">Endomembrane system</location>
        <topology evidence="1">Multi-pass membrane protein</topology>
    </subcellularLocation>
    <subcellularLocation>
        <location evidence="13 14">Endoplasmic reticulum membrane</location>
        <topology evidence="13 14">Multi-pass membrane protein</topology>
    </subcellularLocation>
</comment>
<evidence type="ECO:0000256" key="1">
    <source>
        <dbReference type="ARBA" id="ARBA00004127"/>
    </source>
</evidence>
<evidence type="ECO:0000256" key="13">
    <source>
        <dbReference type="HAMAP-Rule" id="MF_03217"/>
    </source>
</evidence>
<dbReference type="GO" id="GO:0005789">
    <property type="term" value="C:endoplasmic reticulum membrane"/>
    <property type="evidence" value="ECO:0007669"/>
    <property type="project" value="UniProtKB-SubCell"/>
</dbReference>
<evidence type="ECO:0000256" key="14">
    <source>
        <dbReference type="RuleBase" id="RU361122"/>
    </source>
</evidence>
<evidence type="ECO:0000256" key="8">
    <source>
        <dbReference type="ARBA" id="ARBA00022989"/>
    </source>
</evidence>
<dbReference type="RefSeq" id="XP_047764892.1">
    <property type="nucleotide sequence ID" value="XM_047910330.1"/>
</dbReference>
<evidence type="ECO:0000256" key="3">
    <source>
        <dbReference type="ARBA" id="ARBA00022603"/>
    </source>
</evidence>